<dbReference type="GO" id="GO:0042806">
    <property type="term" value="F:fucose binding"/>
    <property type="evidence" value="ECO:0007669"/>
    <property type="project" value="TreeGrafter"/>
</dbReference>
<protein>
    <submittedName>
        <fullName evidence="4">L-fucose mutarotase</fullName>
        <ecNumber evidence="4">5.1.3.29</ecNumber>
    </submittedName>
</protein>
<proteinExistence type="predicted"/>
<dbReference type="Proteomes" id="UP000530571">
    <property type="component" value="Unassembled WGS sequence"/>
</dbReference>
<dbReference type="GO" id="GO:0006004">
    <property type="term" value="P:fucose metabolic process"/>
    <property type="evidence" value="ECO:0007669"/>
    <property type="project" value="TreeGrafter"/>
</dbReference>
<name>A0A7W6KN32_9HYPH</name>
<dbReference type="Pfam" id="PF05025">
    <property type="entry name" value="RbsD_FucU"/>
    <property type="match status" value="1"/>
</dbReference>
<dbReference type="AlphaFoldDB" id="A0A7W6KN32"/>
<evidence type="ECO:0000313" key="5">
    <source>
        <dbReference type="Proteomes" id="UP000530571"/>
    </source>
</evidence>
<dbReference type="RefSeq" id="WP_183490912.1">
    <property type="nucleotide sequence ID" value="NZ_JACIDZ010000020.1"/>
</dbReference>
<dbReference type="PANTHER" id="PTHR31690">
    <property type="entry name" value="FUCOSE MUTAROTASE"/>
    <property type="match status" value="1"/>
</dbReference>
<dbReference type="EC" id="5.1.3.29" evidence="4"/>
<evidence type="ECO:0000256" key="1">
    <source>
        <dbReference type="ARBA" id="ARBA00000223"/>
    </source>
</evidence>
<sequence>MLKTQIIHPQLLSALAKCGHKAKILIADANYSVVTNSSADAEIVYLNFAPGMIPATTVLKGISQFIDIEATTMLAWPDDFENTIHGEYLEILPAETPMTLTSRDAFYAEVRAKDALLVIATGETRRFANLLITVGSVIL</sequence>
<keyword evidence="2 4" id="KW-0413">Isomerase</keyword>
<dbReference type="Gene3D" id="3.40.1650.10">
    <property type="entry name" value="RbsD-like domain"/>
    <property type="match status" value="1"/>
</dbReference>
<dbReference type="SUPFAM" id="SSF102546">
    <property type="entry name" value="RbsD-like"/>
    <property type="match status" value="1"/>
</dbReference>
<dbReference type="PANTHER" id="PTHR31690:SF4">
    <property type="entry name" value="FUCOSE MUTAROTASE"/>
    <property type="match status" value="1"/>
</dbReference>
<evidence type="ECO:0000256" key="2">
    <source>
        <dbReference type="ARBA" id="ARBA00023235"/>
    </source>
</evidence>
<keyword evidence="5" id="KW-1185">Reference proteome</keyword>
<comment type="caution">
    <text evidence="4">The sequence shown here is derived from an EMBL/GenBank/DDBJ whole genome shotgun (WGS) entry which is preliminary data.</text>
</comment>
<dbReference type="InterPro" id="IPR023750">
    <property type="entry name" value="RbsD-like_sf"/>
</dbReference>
<dbReference type="InterPro" id="IPR007721">
    <property type="entry name" value="RbsD_FucU"/>
</dbReference>
<dbReference type="EMBL" id="JACIDZ010000020">
    <property type="protein sequence ID" value="MBB4124333.1"/>
    <property type="molecule type" value="Genomic_DNA"/>
</dbReference>
<dbReference type="InterPro" id="IPR050443">
    <property type="entry name" value="RbsD/FucU_mutarotase"/>
</dbReference>
<comment type="catalytic activity">
    <reaction evidence="1">
        <text>beta-D-ribopyranose = beta-D-ribofuranose</text>
        <dbReference type="Rhea" id="RHEA:25432"/>
        <dbReference type="ChEBI" id="CHEBI:27476"/>
        <dbReference type="ChEBI" id="CHEBI:47002"/>
        <dbReference type="EC" id="5.4.99.62"/>
    </reaction>
</comment>
<gene>
    <name evidence="4" type="ORF">GGR30_004289</name>
</gene>
<evidence type="ECO:0000256" key="3">
    <source>
        <dbReference type="ARBA" id="ARBA00036324"/>
    </source>
</evidence>
<dbReference type="GO" id="GO:0036373">
    <property type="term" value="F:L-fucose mutarotase activity"/>
    <property type="evidence" value="ECO:0007669"/>
    <property type="project" value="UniProtKB-EC"/>
</dbReference>
<evidence type="ECO:0000313" key="4">
    <source>
        <dbReference type="EMBL" id="MBB4124333.1"/>
    </source>
</evidence>
<dbReference type="GO" id="GO:0062193">
    <property type="term" value="F:D-ribose pyranase activity"/>
    <property type="evidence" value="ECO:0007669"/>
    <property type="project" value="UniProtKB-EC"/>
</dbReference>
<reference evidence="4 5" key="1">
    <citation type="submission" date="2020-08" db="EMBL/GenBank/DDBJ databases">
        <title>Genomic Encyclopedia of Type Strains, Phase IV (KMG-IV): sequencing the most valuable type-strain genomes for metagenomic binning, comparative biology and taxonomic classification.</title>
        <authorList>
            <person name="Goeker M."/>
        </authorList>
    </citation>
    <scope>NUCLEOTIDE SEQUENCE [LARGE SCALE GENOMIC DNA]</scope>
    <source>
        <strain evidence="4 5">DSM 28101</strain>
    </source>
</reference>
<accession>A0A7W6KN32</accession>
<comment type="catalytic activity">
    <reaction evidence="3">
        <text>alpha-L-fucose = beta-L-fucose</text>
        <dbReference type="Rhea" id="RHEA:25580"/>
        <dbReference type="ChEBI" id="CHEBI:42548"/>
        <dbReference type="ChEBI" id="CHEBI:42589"/>
        <dbReference type="EC" id="5.1.3.29"/>
    </reaction>
</comment>
<organism evidence="4 5">
    <name type="scientific">Martelella radicis</name>
    <dbReference type="NCBI Taxonomy" id="1397476"/>
    <lineage>
        <taxon>Bacteria</taxon>
        <taxon>Pseudomonadati</taxon>
        <taxon>Pseudomonadota</taxon>
        <taxon>Alphaproteobacteria</taxon>
        <taxon>Hyphomicrobiales</taxon>
        <taxon>Aurantimonadaceae</taxon>
        <taxon>Martelella</taxon>
    </lineage>
</organism>